<dbReference type="VEuPathDB" id="FungiDB:PSHT_15289"/>
<keyword evidence="3" id="KW-0509">mRNA transport</keyword>
<keyword evidence="7" id="KW-0539">Nucleus</keyword>
<evidence type="ECO:0000256" key="3">
    <source>
        <dbReference type="ARBA" id="ARBA00022816"/>
    </source>
</evidence>
<accession>A0A2S4UG07</accession>
<reference evidence="13 14" key="1">
    <citation type="submission" date="2017-12" db="EMBL/GenBank/DDBJ databases">
        <title>Gene loss provides genomic basis for host adaptation in cereal stripe rust fungi.</title>
        <authorList>
            <person name="Xia C."/>
        </authorList>
    </citation>
    <scope>NUCLEOTIDE SEQUENCE [LARGE SCALE GENOMIC DNA]</scope>
    <source>
        <strain evidence="13 14">93TX-2</strain>
    </source>
</reference>
<evidence type="ECO:0000259" key="12">
    <source>
        <dbReference type="Pfam" id="PF21093"/>
    </source>
</evidence>
<dbReference type="Proteomes" id="UP000238274">
    <property type="component" value="Unassembled WGS sequence"/>
</dbReference>
<evidence type="ECO:0000256" key="7">
    <source>
        <dbReference type="ARBA" id="ARBA00023242"/>
    </source>
</evidence>
<dbReference type="PANTHER" id="PTHR31431:SF1">
    <property type="entry name" value="NUCLEOPORIN NUP188"/>
    <property type="match status" value="1"/>
</dbReference>
<dbReference type="FunFam" id="1.25.10.70:FF:000005">
    <property type="entry name" value="Uncharacterized protein"/>
    <property type="match status" value="1"/>
</dbReference>
<keyword evidence="5" id="KW-0811">Translocation</keyword>
<feature type="region of interest" description="Disordered" evidence="10">
    <location>
        <begin position="1960"/>
        <end position="1984"/>
    </location>
</feature>
<dbReference type="GO" id="GO:0044611">
    <property type="term" value="C:nuclear pore inner ring"/>
    <property type="evidence" value="ECO:0007669"/>
    <property type="project" value="TreeGrafter"/>
</dbReference>
<dbReference type="EMBL" id="PKSM01000381">
    <property type="protein sequence ID" value="POV96167.1"/>
    <property type="molecule type" value="Genomic_DNA"/>
</dbReference>
<evidence type="ECO:0000256" key="5">
    <source>
        <dbReference type="ARBA" id="ARBA00023010"/>
    </source>
</evidence>
<protein>
    <recommendedName>
        <fullName evidence="9">Nucleoporin NUP188</fullName>
    </recommendedName>
</protein>
<dbReference type="OrthoDB" id="102511at2759"/>
<feature type="domain" description="Nucleoporin Nup188 N-terminal" evidence="11">
    <location>
        <begin position="37"/>
        <end position="379"/>
    </location>
</feature>
<keyword evidence="2" id="KW-0813">Transport</keyword>
<feature type="compositionally biased region" description="Low complexity" evidence="10">
    <location>
        <begin position="1971"/>
        <end position="1982"/>
    </location>
</feature>
<keyword evidence="4" id="KW-0653">Protein transport</keyword>
<dbReference type="Pfam" id="PF21093">
    <property type="entry name" value="Nup188_N-subdom_III"/>
    <property type="match status" value="1"/>
</dbReference>
<reference evidence="14" key="2">
    <citation type="journal article" date="2018" name="BMC Genomics">
        <title>Genomic insights into host adaptation between the wheat stripe rust pathogen (Puccinia striiformis f. sp. tritici) and the barley stripe rust pathogen (Puccinia striiformis f. sp. hordei).</title>
        <authorList>
            <person name="Xia C."/>
            <person name="Wang M."/>
            <person name="Yin C."/>
            <person name="Cornejo O.E."/>
            <person name="Hulbert S.H."/>
            <person name="Chen X."/>
        </authorList>
    </citation>
    <scope>NUCLEOTIDE SEQUENCE [LARGE SCALE GENOMIC DNA]</scope>
    <source>
        <strain evidence="14">93TX-2</strain>
    </source>
</reference>
<reference evidence="14" key="3">
    <citation type="journal article" date="2018" name="Mol. Plant Microbe Interact.">
        <title>Genome sequence resources for the wheat stripe rust pathogen (Puccinia striiformis f. sp. tritici) and the barley stripe rust pathogen (Puccinia striiformis f. sp. hordei).</title>
        <authorList>
            <person name="Xia C."/>
            <person name="Wang M."/>
            <person name="Yin C."/>
            <person name="Cornejo O.E."/>
            <person name="Hulbert S.H."/>
            <person name="Chen X."/>
        </authorList>
    </citation>
    <scope>NUCLEOTIDE SEQUENCE [LARGE SCALE GENOMIC DNA]</scope>
    <source>
        <strain evidence="14">93TX-2</strain>
    </source>
</reference>
<dbReference type="InterPro" id="IPR044840">
    <property type="entry name" value="Nup188"/>
</dbReference>
<organism evidence="13 14">
    <name type="scientific">Puccinia striiformis</name>
    <dbReference type="NCBI Taxonomy" id="27350"/>
    <lineage>
        <taxon>Eukaryota</taxon>
        <taxon>Fungi</taxon>
        <taxon>Dikarya</taxon>
        <taxon>Basidiomycota</taxon>
        <taxon>Pucciniomycotina</taxon>
        <taxon>Pucciniomycetes</taxon>
        <taxon>Pucciniales</taxon>
        <taxon>Pucciniaceae</taxon>
        <taxon>Puccinia</taxon>
    </lineage>
</organism>
<feature type="compositionally biased region" description="Polar residues" evidence="10">
    <location>
        <begin position="2042"/>
        <end position="2066"/>
    </location>
</feature>
<evidence type="ECO:0000313" key="13">
    <source>
        <dbReference type="EMBL" id="POV96167.1"/>
    </source>
</evidence>
<evidence type="ECO:0000256" key="10">
    <source>
        <dbReference type="SAM" id="MobiDB-lite"/>
    </source>
</evidence>
<dbReference type="InterPro" id="IPR048883">
    <property type="entry name" value="Nup188_N-subdom_III"/>
</dbReference>
<evidence type="ECO:0000256" key="2">
    <source>
        <dbReference type="ARBA" id="ARBA00022448"/>
    </source>
</evidence>
<dbReference type="GO" id="GO:0006606">
    <property type="term" value="P:protein import into nucleus"/>
    <property type="evidence" value="ECO:0007669"/>
    <property type="project" value="TreeGrafter"/>
</dbReference>
<dbReference type="Gene3D" id="1.25.10.70">
    <property type="match status" value="1"/>
</dbReference>
<evidence type="ECO:0000256" key="4">
    <source>
        <dbReference type="ARBA" id="ARBA00022927"/>
    </source>
</evidence>
<proteinExistence type="inferred from homology"/>
<comment type="caution">
    <text evidence="13">The sequence shown here is derived from an EMBL/GenBank/DDBJ whole genome shotgun (WGS) entry which is preliminary data.</text>
</comment>
<feature type="domain" description="Nucleoporin Nup188 N-terminal subdomain III" evidence="12">
    <location>
        <begin position="700"/>
        <end position="1118"/>
    </location>
</feature>
<dbReference type="PANTHER" id="PTHR31431">
    <property type="entry name" value="NUCLEOPORIN NUP188 HOMOLOG"/>
    <property type="match status" value="1"/>
</dbReference>
<evidence type="ECO:0000256" key="8">
    <source>
        <dbReference type="ARBA" id="ARBA00038387"/>
    </source>
</evidence>
<keyword evidence="14" id="KW-1185">Reference proteome</keyword>
<dbReference type="GO" id="GO:0051028">
    <property type="term" value="P:mRNA transport"/>
    <property type="evidence" value="ECO:0007669"/>
    <property type="project" value="UniProtKB-KW"/>
</dbReference>
<evidence type="ECO:0000256" key="1">
    <source>
        <dbReference type="ARBA" id="ARBA00004567"/>
    </source>
</evidence>
<dbReference type="GO" id="GO:0017056">
    <property type="term" value="F:structural constituent of nuclear pore"/>
    <property type="evidence" value="ECO:0007669"/>
    <property type="project" value="InterPro"/>
</dbReference>
<evidence type="ECO:0000256" key="6">
    <source>
        <dbReference type="ARBA" id="ARBA00023132"/>
    </source>
</evidence>
<dbReference type="InterPro" id="IPR018864">
    <property type="entry name" value="Nucleoporin_Nup188_N"/>
</dbReference>
<comment type="similarity">
    <text evidence="8">Belongs to the Nup188 family.</text>
</comment>
<dbReference type="GO" id="GO:0006405">
    <property type="term" value="P:RNA export from nucleus"/>
    <property type="evidence" value="ECO:0007669"/>
    <property type="project" value="TreeGrafter"/>
</dbReference>
<sequence length="2107" mass="234798">MNPNENGKLSLVTHPIQLINQTLSGCVERTASSSGLLRQLLKLHEEKLSSCHDPYPRQSPKSRSAIQAGKVTLNNGELITLSEQRKENVLRIGETFDIDQVDALVVWLQFLHIEQLTTSQTSGSEQTNAAKVTDIKFEEPKFDDEMLAKFLSFYFEERRSALIVVTSTLHIAENESSAINDTCAEFLDLIISEETPSLMLESFTKHTRWSLPESVRGTARQALIWTQQLMYQQKLILEVIFLLFYGRVKPDAAHYVSVLRVLQETSWGKTQACLPYFDEETSAINSNVSNLLTLIALQVSHTEDICSPDFSLLSEPTARDLTDPTKLKQIYDLQLDLLEQQPQQAAPIALAWSFILHQLTTIYSENEIPPSHQDFAELILPQSNQMIPDQDDEANAEQQEENMPLYQRWARHVLSHQCQLFQNLSQLATSVYCASSCNRYGVPDNNALGYLVTVRTFLSAIPIFFRLSYLGRQQFEEAINVFGLLFELDVQHAIASDFWRAVHGDIESVNDVEIPLASGEAEYLAAARVRFPINVGLFTGLCRSLSGFNETLLPSDSGDGLLCARSLVNYADQLPTLTEAIPSSQSSLLPLSYEPTLPPQAIDSPDGSPPDAQGWVKATRPIWISPDLQIPKHTVGKIVSGIDQKPVVVCWRFTWSAWRYWGRLLLQYSGYSVQQSNHDQHADVLGSSLNYNPSWSDAKLEPSSIVNILKILTSVVECSPELGAELIGKMVGNISHQGLIQALFNLIENPIDMSTHTTSSEITQISLRLVSALSPIFPGAVWTLVRGSHLLFPDSSKTSTWNAFETRGPTLKFERLSGEYGTTLAILDLAQMLLMEAISSGLTTNQTFADIKAEVLVRALGWVCEEIWPGFQNWKYRRLEDKFHIASKCCLIFNTIASETLKTQLCSPNIKTDLVVARLAQSFFSWFLTSATAITLNPLISIITTDQSVMETLRKFHRNMELEAFVGSLSACARLARNILALKINHFPSGQPSLLERLLMAQSNRKPSSFTGAKDLSRQSVLPFVAQWCLHAPHVDVSRDACDIFSFLCFLSQDWPSDWPSITSGFGDPDNMSRFVHELALQGFQICDDDGLLRSSFWNLLAVLLDTQPSLGAIILTGTASLPGSTSQSVRTLQAKSPFELVIAAFVKCFENNNKLDITVGLSVLYFLYTVYSQTTGFLSILSQTLENQEFIDRIVDISTSLINTPEPLQSISESRLSHLSNDVAEHDLFGELEELQIKHFCNELMCKAYATRTLTVLLQLESDHSAASKGLPRKSNVGLSISKELQKTPSRLRELICSAIESLANPELQSEALREISNRYATLDLDTYRRVDPALPHEKFQLYGKGFVYDFELVKGRIRGSDVSAKVADEVMKNLVAINWNLSAVDAQLEVTQSWETLLDVVFQQKSLASQLGQQLSQSVLDSANVIAKESRGGDFMVNIHTVRISILLTLVQALPVNEETSKTTIKLLDSVKSLISSERFPILDSIKRRLTINWHTNFLKLLYLIFKRCAPIKMTSLNDEQRHLMTNLVETFLRSSISILETVLTLALISSDTNYEQDLNLSVSIFTELMNSPVRPPIMNWAHRIHGLCQPAFTLLTQELLPDDQEPMFAEHVIRLLMSLALDDRLAEYMASEGLIPVLLNISLTQKASEGLIEPVSSNRPFERSPTHRLWCSILALVTSLANTLCYSETFMLDEIGSFARVYSPQLLKAISAISLPDHTLRGSYEMNLTLAGIEEAELVTDLLAVVSSKPLGRPLLSLPENYRQAMLTALQTLAHCLNHPNSTSKWLENDVTWKSASRLMSQTLGKTDQIVVDNGQPLAPHVQEALLHMLQVSRNILHTLVAHTRAFSVLTRDVAEWAVEYAVINPTRSIVVGDMATIGTLFEMAETSLDIYRSACTRQSASTGPSADQSDHPPVNVSNASAAVLELSLLLASSQLALWLFSTVNLEGSTLASQNYPSSNAVHKDSEMSGQSQAMSSSSPRLRREILTDLAPDLMSSIDKGLSVVKLINSRTSRQPKNLSGSLNRSINKKSIRKPFQLSYPSTHSPSASITDKSSDHPSNLISDNHLHTEQLLSVLKNFSDRYFNHTSKSSDCDDVNWFWITLA</sequence>
<evidence type="ECO:0000313" key="14">
    <source>
        <dbReference type="Proteomes" id="UP000238274"/>
    </source>
</evidence>
<dbReference type="VEuPathDB" id="FungiDB:PSTT_09921"/>
<gene>
    <name evidence="13" type="ORF">PSHT_15289</name>
</gene>
<dbReference type="Pfam" id="PF10487">
    <property type="entry name" value="Nup188_N"/>
    <property type="match status" value="1"/>
</dbReference>
<evidence type="ECO:0000256" key="9">
    <source>
        <dbReference type="ARBA" id="ARBA00040174"/>
    </source>
</evidence>
<feature type="region of interest" description="Disordered" evidence="10">
    <location>
        <begin position="2038"/>
        <end position="2066"/>
    </location>
</feature>
<evidence type="ECO:0000259" key="11">
    <source>
        <dbReference type="Pfam" id="PF10487"/>
    </source>
</evidence>
<name>A0A2S4UG07_9BASI</name>
<keyword evidence="6" id="KW-0906">Nuclear pore complex</keyword>
<comment type="subcellular location">
    <subcellularLocation>
        <location evidence="1">Nucleus</location>
        <location evidence="1">Nuclear pore complex</location>
    </subcellularLocation>
</comment>